<feature type="region of interest" description="Disordered" evidence="1">
    <location>
        <begin position="1"/>
        <end position="25"/>
    </location>
</feature>
<sequence>MAYAQDLGSVASRPGGQPSSASAEDAAEIVSQTYSVLYGLNWALSQTGAPLPTPPIPSPLGALGPTPQTLRPQDTVTWNCTGVNVSGDASDPDSDGVPANATYNARCTYAYTGGGGSASWTWEMRNLNVQDPNNSDPYAGWRIRGQILWTVSAGGETGNLTWTINAADVVKTARGSYNLTHRSSLDVSAGGESGQLQYDFTGTWTADPGQPEGLPFAVNGTLTEEGSITLTANGESFSVQFSGNLHYSTQCGGYDSGTFTLTISTPDGTLTCRATITGCRSSSGSCTE</sequence>
<gene>
    <name evidence="2" type="ordered locus">TT_C1497</name>
</gene>
<evidence type="ECO:0000313" key="2">
    <source>
        <dbReference type="EMBL" id="AAS81839.1"/>
    </source>
</evidence>
<protein>
    <submittedName>
        <fullName evidence="2">Uncharacterized protein</fullName>
    </submittedName>
</protein>
<dbReference type="KEGG" id="tth:TT_C1497"/>
<evidence type="ECO:0000256" key="1">
    <source>
        <dbReference type="SAM" id="MobiDB-lite"/>
    </source>
</evidence>
<dbReference type="AlphaFoldDB" id="Q72HJ0"/>
<name>Q72HJ0_THET2</name>
<proteinExistence type="predicted"/>
<evidence type="ECO:0000313" key="3">
    <source>
        <dbReference type="Proteomes" id="UP000000592"/>
    </source>
</evidence>
<accession>Q72HJ0</accession>
<reference evidence="2 3" key="1">
    <citation type="journal article" date="2004" name="Nat. Biotechnol.">
        <title>The genome sequence of the extreme thermophile Thermus thermophilus.</title>
        <authorList>
            <person name="Henne A."/>
            <person name="Brueggemann H."/>
            <person name="Raasch C."/>
            <person name="Wiezer A."/>
            <person name="Hartsch T."/>
            <person name="Liesegang H."/>
            <person name="Johann A."/>
            <person name="Lienard T."/>
            <person name="Gohl O."/>
            <person name="Martinez-Arias R."/>
            <person name="Jacobi C."/>
            <person name="Starkuviene V."/>
            <person name="Schlenczeck S."/>
            <person name="Dencker S."/>
            <person name="Huber R."/>
            <person name="Klenk H.-P."/>
            <person name="Overbeek R."/>
            <person name="Kramer W."/>
            <person name="Merkl R."/>
            <person name="Gottschalk G."/>
            <person name="Fritz H.-J."/>
        </authorList>
    </citation>
    <scope>NUCLEOTIDE SEQUENCE [LARGE SCALE GENOMIC DNA]</scope>
    <source>
        <strain evidence="3">ATCC BAA-163 / DSM 7039 / HB27</strain>
    </source>
</reference>
<organism evidence="2 3">
    <name type="scientific">Thermus thermophilus (strain ATCC BAA-163 / DSM 7039 / HB27)</name>
    <dbReference type="NCBI Taxonomy" id="262724"/>
    <lineage>
        <taxon>Bacteria</taxon>
        <taxon>Thermotogati</taxon>
        <taxon>Deinococcota</taxon>
        <taxon>Deinococci</taxon>
        <taxon>Thermales</taxon>
        <taxon>Thermaceae</taxon>
        <taxon>Thermus</taxon>
    </lineage>
</organism>
<dbReference type="HOGENOM" id="CLU_939534_0_0_0"/>
<dbReference type="Proteomes" id="UP000000592">
    <property type="component" value="Chromosome"/>
</dbReference>
<dbReference type="EMBL" id="AE017221">
    <property type="protein sequence ID" value="AAS81839.1"/>
    <property type="molecule type" value="Genomic_DNA"/>
</dbReference>